<dbReference type="PRINTS" id="PR00107">
    <property type="entry name" value="PHOSPHOCPHPR"/>
</dbReference>
<sequence>MVRRKYIIKAKVEDFIKCISSLVNQTCDFSSSIKVHANNMKADGKSIINIMALGIVENTAVEFVANGDDEHEAIQRIHEILERYEVI</sequence>
<dbReference type="PROSITE" id="PS51350">
    <property type="entry name" value="PTS_HPR_DOM"/>
    <property type="match status" value="1"/>
</dbReference>
<comment type="subcellular location">
    <subcellularLocation>
        <location evidence="1">Cytoplasm</location>
    </subcellularLocation>
</comment>
<dbReference type="Proteomes" id="UP001207252">
    <property type="component" value="Unassembled WGS sequence"/>
</dbReference>
<dbReference type="NCBIfam" id="TIGR01003">
    <property type="entry name" value="PTS_HPr_family"/>
    <property type="match status" value="1"/>
</dbReference>
<name>A0ABT3BQ30_9BACT</name>
<evidence type="ECO:0000256" key="2">
    <source>
        <dbReference type="ARBA" id="ARBA00022490"/>
    </source>
</evidence>
<evidence type="ECO:0000256" key="3">
    <source>
        <dbReference type="ARBA" id="ARBA00022683"/>
    </source>
</evidence>
<dbReference type="SUPFAM" id="SSF55594">
    <property type="entry name" value="HPr-like"/>
    <property type="match status" value="1"/>
</dbReference>
<keyword evidence="2" id="KW-0963">Cytoplasm</keyword>
<dbReference type="RefSeq" id="WP_263818107.1">
    <property type="nucleotide sequence ID" value="NZ_JAOXHJ010000007.1"/>
</dbReference>
<evidence type="ECO:0000313" key="5">
    <source>
        <dbReference type="EMBL" id="MCV3754303.1"/>
    </source>
</evidence>
<dbReference type="Gene3D" id="3.30.1340.10">
    <property type="entry name" value="HPr-like"/>
    <property type="match status" value="1"/>
</dbReference>
<evidence type="ECO:0000256" key="1">
    <source>
        <dbReference type="ARBA" id="ARBA00004496"/>
    </source>
</evidence>
<feature type="domain" description="HPr" evidence="4">
    <location>
        <begin position="1"/>
        <end position="87"/>
    </location>
</feature>
<reference evidence="5 6" key="1">
    <citation type="journal article" date="2020" name="Int. J. Syst. Evol. Microbiol.">
        <title>Ureaplasma miroungigenitalium sp. nov. isolated from northern elephant seals (Mirounga angustirostris) and Ureaplasma zalophigenitalium sp. nov. isolated from California sea lions (Zalophus californianus).</title>
        <authorList>
            <person name="Volokhov D.V."/>
            <person name="Gulland F.M."/>
            <person name="Gao Y."/>
            <person name="Chizhikov V.E."/>
        </authorList>
    </citation>
    <scope>NUCLEOTIDE SEQUENCE [LARGE SCALE GENOMIC DNA]</scope>
    <source>
        <strain evidence="5 6">CSL7644-GEN</strain>
    </source>
</reference>
<dbReference type="InterPro" id="IPR000032">
    <property type="entry name" value="HPr-like"/>
</dbReference>
<evidence type="ECO:0000259" key="4">
    <source>
        <dbReference type="PROSITE" id="PS51350"/>
    </source>
</evidence>
<dbReference type="PANTHER" id="PTHR33705:SF2">
    <property type="entry name" value="PHOSPHOCARRIER PROTEIN NPR"/>
    <property type="match status" value="1"/>
</dbReference>
<organism evidence="5 6">
    <name type="scientific">Ureaplasma zalophigenitalium</name>
    <dbReference type="NCBI Taxonomy" id="907723"/>
    <lineage>
        <taxon>Bacteria</taxon>
        <taxon>Bacillati</taxon>
        <taxon>Mycoplasmatota</taxon>
        <taxon>Mycoplasmoidales</taxon>
        <taxon>Mycoplasmoidaceae</taxon>
        <taxon>Ureaplasma</taxon>
    </lineage>
</organism>
<dbReference type="InterPro" id="IPR035895">
    <property type="entry name" value="HPr-like_sf"/>
</dbReference>
<comment type="caution">
    <text evidence="5">The sequence shown here is derived from an EMBL/GenBank/DDBJ whole genome shotgun (WGS) entry which is preliminary data.</text>
</comment>
<dbReference type="PANTHER" id="PTHR33705">
    <property type="entry name" value="PHOSPHOCARRIER PROTEIN HPR"/>
    <property type="match status" value="1"/>
</dbReference>
<dbReference type="Pfam" id="PF00381">
    <property type="entry name" value="PTS-HPr"/>
    <property type="match status" value="1"/>
</dbReference>
<proteinExistence type="predicted"/>
<protein>
    <submittedName>
        <fullName evidence="5">HPr family phosphocarrier protein</fullName>
    </submittedName>
</protein>
<accession>A0ABT3BQ30</accession>
<evidence type="ECO:0000313" key="6">
    <source>
        <dbReference type="Proteomes" id="UP001207252"/>
    </source>
</evidence>
<gene>
    <name evidence="5" type="ORF">OF365_02845</name>
</gene>
<dbReference type="EMBL" id="JAOXHJ010000007">
    <property type="protein sequence ID" value="MCV3754303.1"/>
    <property type="molecule type" value="Genomic_DNA"/>
</dbReference>
<keyword evidence="3" id="KW-0598">Phosphotransferase system</keyword>
<keyword evidence="6" id="KW-1185">Reference proteome</keyword>
<dbReference type="InterPro" id="IPR050399">
    <property type="entry name" value="HPr"/>
</dbReference>